<proteinExistence type="predicted"/>
<accession>A0A1I3QKT2</accession>
<feature type="domain" description="Helicase HerA central" evidence="2">
    <location>
        <begin position="142"/>
        <end position="263"/>
    </location>
</feature>
<name>A0A1I3QKT2_9RHOB</name>
<dbReference type="GeneID" id="98664665"/>
<dbReference type="NCBIfam" id="NF042943">
    <property type="entry name" value="HerA_antiphage"/>
    <property type="match status" value="1"/>
</dbReference>
<gene>
    <name evidence="3" type="ORF">SAMN04488138_1047</name>
</gene>
<dbReference type="PANTHER" id="PTHR42957:SF1">
    <property type="entry name" value="HELICASE MJ1565-RELATED"/>
    <property type="match status" value="1"/>
</dbReference>
<dbReference type="InterPro" id="IPR027417">
    <property type="entry name" value="P-loop_NTPase"/>
</dbReference>
<dbReference type="STRING" id="576117.SAMN04488138_1047"/>
<dbReference type="RefSeq" id="WP_066601711.1">
    <property type="nucleotide sequence ID" value="NZ_FORY01000004.1"/>
</dbReference>
<dbReference type="SUPFAM" id="SSF52540">
    <property type="entry name" value="P-loop containing nucleoside triphosphate hydrolases"/>
    <property type="match status" value="1"/>
</dbReference>
<dbReference type="Pfam" id="PF01935">
    <property type="entry name" value="DUF87"/>
    <property type="match status" value="1"/>
</dbReference>
<dbReference type="InterPro" id="IPR002789">
    <property type="entry name" value="HerA_central"/>
</dbReference>
<dbReference type="Gene3D" id="3.40.50.300">
    <property type="entry name" value="P-loop containing nucleotide triphosphate hydrolases"/>
    <property type="match status" value="2"/>
</dbReference>
<protein>
    <recommendedName>
        <fullName evidence="2">Helicase HerA central domain-containing protein</fullName>
    </recommendedName>
</protein>
<keyword evidence="4" id="KW-1185">Reference proteome</keyword>
<organism evidence="3 4">
    <name type="scientific">Celeribacter halophilus</name>
    <dbReference type="NCBI Taxonomy" id="576117"/>
    <lineage>
        <taxon>Bacteria</taxon>
        <taxon>Pseudomonadati</taxon>
        <taxon>Pseudomonadota</taxon>
        <taxon>Alphaproteobacteria</taxon>
        <taxon>Rhodobacterales</taxon>
        <taxon>Roseobacteraceae</taxon>
        <taxon>Celeribacter</taxon>
    </lineage>
</organism>
<evidence type="ECO:0000256" key="1">
    <source>
        <dbReference type="SAM" id="MobiDB-lite"/>
    </source>
</evidence>
<dbReference type="EMBL" id="FORY01000004">
    <property type="protein sequence ID" value="SFJ34763.1"/>
    <property type="molecule type" value="Genomic_DNA"/>
</dbReference>
<dbReference type="Proteomes" id="UP000183299">
    <property type="component" value="Unassembled WGS sequence"/>
</dbReference>
<evidence type="ECO:0000259" key="2">
    <source>
        <dbReference type="Pfam" id="PF01935"/>
    </source>
</evidence>
<reference evidence="3 4" key="1">
    <citation type="submission" date="2016-10" db="EMBL/GenBank/DDBJ databases">
        <authorList>
            <person name="de Groot N.N."/>
        </authorList>
    </citation>
    <scope>NUCLEOTIDE SEQUENCE [LARGE SCALE GENOMIC DNA]</scope>
    <source>
        <strain evidence="3 4">CGMCC 1.8891</strain>
    </source>
</reference>
<dbReference type="PANTHER" id="PTHR42957">
    <property type="entry name" value="HELICASE MJ1565-RELATED"/>
    <property type="match status" value="1"/>
</dbReference>
<dbReference type="InterPro" id="IPR008571">
    <property type="entry name" value="HerA-like"/>
</dbReference>
<dbReference type="AlphaFoldDB" id="A0A1I3QKT2"/>
<sequence>MIGRSPIGYVVRIDGAEITLNVLDHHRGMVAGHSHGVSMVAEIGSLLGIDAGDRLLLLRVRSISFAEPNEVHRRSMGKSSLSAEPLRHVVGIVVGKLTRKSGELEFVSDSLSTPALGAMVYPLIADEEKTVLGRDDNAPTSIHLGNELRSGAPVQVDIQSLISKHVAVLGSSGQGKSCFTAAILQQIVKLPGSRTVIFDINGEYEQAFSENVEPDWVRTTKLGEGGLKIPYFALGRHGLQRLLMPSEKTQRPALMFALESLNRVKWIDAGSGVGILTDTTPFLFDDCRSGDATQAQQRISALQDKTAAEVSMWPPMKALGPLVAESYSLTNGRSGWERNAFQYGNVAPLVNRIHRFVEDPMFSAVVDTDGAPRKEPLDWRSEASELVANIFGDEHSNWRIHIVDLRRVAHDLMPFILGSLLELFAFEIFERGQDKKVPTLLVLEEAHHYLRPVGVGESDTGSSLAYERLAKEGRKFGLALWLSTQRPSEISQTVLSQCGNWISFRLASDRDLAAVQASSEWADRRDVKRISGLARQNAVAFGESLRMPVSLIAPTASPTPKSSDAPFDKWADSRENIG</sequence>
<evidence type="ECO:0000313" key="4">
    <source>
        <dbReference type="Proteomes" id="UP000183299"/>
    </source>
</evidence>
<feature type="region of interest" description="Disordered" evidence="1">
    <location>
        <begin position="552"/>
        <end position="578"/>
    </location>
</feature>
<evidence type="ECO:0000313" key="3">
    <source>
        <dbReference type="EMBL" id="SFJ34763.1"/>
    </source>
</evidence>
<feature type="compositionally biased region" description="Basic and acidic residues" evidence="1">
    <location>
        <begin position="566"/>
        <end position="578"/>
    </location>
</feature>